<dbReference type="GO" id="GO:0006284">
    <property type="term" value="P:base-excision repair"/>
    <property type="evidence" value="ECO:0007669"/>
    <property type="project" value="InterPro"/>
</dbReference>
<dbReference type="Pfam" id="PF00633">
    <property type="entry name" value="HHH"/>
    <property type="match status" value="1"/>
</dbReference>
<gene>
    <name evidence="16" type="ORF">HNR50_002373</name>
</gene>
<dbReference type="InterPro" id="IPR023170">
    <property type="entry name" value="HhH_base_excis_C"/>
</dbReference>
<keyword evidence="10 16" id="KW-0378">Hydrolase</keyword>
<proteinExistence type="inferred from homology"/>
<comment type="function">
    <text evidence="3">Adenine glycosylase active on G-A mispairs. MutY also corrects error-prone DNA synthesis past GO lesions which are due to the oxidatively damaged form of guanine: 7,8-dihydro-8-oxoguanine (8-oxo-dGTP).</text>
</comment>
<dbReference type="EC" id="3.2.2.31" evidence="5"/>
<evidence type="ECO:0000256" key="3">
    <source>
        <dbReference type="ARBA" id="ARBA00002933"/>
    </source>
</evidence>
<evidence type="ECO:0000256" key="12">
    <source>
        <dbReference type="ARBA" id="ARBA00023014"/>
    </source>
</evidence>
<sequence length="351" mass="40600">MTTELNAAALLEWFDREKRDFPWSREKTPYRVWISEIMLQQTVASTVIPYFEKWCRDYPGISDLSETPIEEAMSRWEGLGYYSRCRNIHKAAGYLMEKCNGVLPSDYEGLRLVPGIGDYTARAILSIAYGKPYPVLDANVRRILQRLEGRKDWKKADDGRVLKELEKIIPVNRPGDFNEAMMQLGQQICSTGSPLCGQCPLSANCRALEQGITAEIPAKKVKKIKMSEKTVLLFHSEGKILMRKKKKGLFHDLWLLPTVEEDSCERMKRINSEWSFLNTQLLTQRNHFYTDNKDTLSPCLITSEEIDLSHMTPGDDDTYEHKWIEVSELDKYPCPSVYRKILDEVIEYLQP</sequence>
<dbReference type="InterPro" id="IPR004035">
    <property type="entry name" value="Endouclease-III_FeS-bd_BS"/>
</dbReference>
<evidence type="ECO:0000256" key="6">
    <source>
        <dbReference type="ARBA" id="ARBA00022023"/>
    </source>
</evidence>
<dbReference type="Gene3D" id="3.90.79.10">
    <property type="entry name" value="Nucleoside Triphosphate Pyrophosphohydrolase"/>
    <property type="match status" value="1"/>
</dbReference>
<comment type="caution">
    <text evidence="16">The sequence shown here is derived from an EMBL/GenBank/DDBJ whole genome shotgun (WGS) entry which is preliminary data.</text>
</comment>
<evidence type="ECO:0000313" key="16">
    <source>
        <dbReference type="EMBL" id="MBB6480700.1"/>
    </source>
</evidence>
<evidence type="ECO:0000256" key="5">
    <source>
        <dbReference type="ARBA" id="ARBA00012045"/>
    </source>
</evidence>
<dbReference type="GO" id="GO:0000701">
    <property type="term" value="F:purine-specific mismatch base pair DNA N-glycosylase activity"/>
    <property type="evidence" value="ECO:0007669"/>
    <property type="project" value="UniProtKB-EC"/>
</dbReference>
<dbReference type="SUPFAM" id="SSF55811">
    <property type="entry name" value="Nudix"/>
    <property type="match status" value="1"/>
</dbReference>
<dbReference type="Gene3D" id="1.10.1670.10">
    <property type="entry name" value="Helix-hairpin-Helix base-excision DNA repair enzymes (C-terminal)"/>
    <property type="match status" value="1"/>
</dbReference>
<dbReference type="InterPro" id="IPR000445">
    <property type="entry name" value="HhH_motif"/>
</dbReference>
<dbReference type="InterPro" id="IPR003265">
    <property type="entry name" value="HhH-GPD_domain"/>
</dbReference>
<reference evidence="16 17" key="1">
    <citation type="submission" date="2020-08" db="EMBL/GenBank/DDBJ databases">
        <title>Genomic Encyclopedia of Type Strains, Phase IV (KMG-IV): sequencing the most valuable type-strain genomes for metagenomic binning, comparative biology and taxonomic classification.</title>
        <authorList>
            <person name="Goeker M."/>
        </authorList>
    </citation>
    <scope>NUCLEOTIDE SEQUENCE [LARGE SCALE GENOMIC DNA]</scope>
    <source>
        <strain evidence="16 17">DSM 2461</strain>
    </source>
</reference>
<evidence type="ECO:0000313" key="17">
    <source>
        <dbReference type="Proteomes" id="UP000587760"/>
    </source>
</evidence>
<dbReference type="CDD" id="cd00056">
    <property type="entry name" value="ENDO3c"/>
    <property type="match status" value="1"/>
</dbReference>
<dbReference type="InterPro" id="IPR029119">
    <property type="entry name" value="MutY_C"/>
</dbReference>
<keyword evidence="17" id="KW-1185">Reference proteome</keyword>
<evidence type="ECO:0000259" key="15">
    <source>
        <dbReference type="SMART" id="SM00478"/>
    </source>
</evidence>
<keyword evidence="14 16" id="KW-0326">Glycosidase</keyword>
<comment type="catalytic activity">
    <reaction evidence="1">
        <text>Hydrolyzes free adenine bases from 7,8-dihydro-8-oxoguanine:adenine mismatched double-stranded DNA, leaving an apurinic site.</text>
        <dbReference type="EC" id="3.2.2.31"/>
    </reaction>
</comment>
<evidence type="ECO:0000256" key="13">
    <source>
        <dbReference type="ARBA" id="ARBA00023204"/>
    </source>
</evidence>
<evidence type="ECO:0000256" key="2">
    <source>
        <dbReference type="ARBA" id="ARBA00001966"/>
    </source>
</evidence>
<dbReference type="PROSITE" id="PS00764">
    <property type="entry name" value="ENDONUCLEASE_III_1"/>
    <property type="match status" value="1"/>
</dbReference>
<evidence type="ECO:0000256" key="9">
    <source>
        <dbReference type="ARBA" id="ARBA00022763"/>
    </source>
</evidence>
<evidence type="ECO:0000256" key="10">
    <source>
        <dbReference type="ARBA" id="ARBA00022801"/>
    </source>
</evidence>
<keyword evidence="12" id="KW-0411">Iron-sulfur</keyword>
<dbReference type="InterPro" id="IPR015797">
    <property type="entry name" value="NUDIX_hydrolase-like_dom_sf"/>
</dbReference>
<keyword evidence="7" id="KW-0004">4Fe-4S</keyword>
<dbReference type="PANTHER" id="PTHR42944">
    <property type="entry name" value="ADENINE DNA GLYCOSYLASE"/>
    <property type="match status" value="1"/>
</dbReference>
<feature type="domain" description="HhH-GPD" evidence="15">
    <location>
        <begin position="38"/>
        <end position="187"/>
    </location>
</feature>
<evidence type="ECO:0000256" key="1">
    <source>
        <dbReference type="ARBA" id="ARBA00000843"/>
    </source>
</evidence>
<accession>A0A841RCI4</accession>
<dbReference type="GO" id="GO:0051539">
    <property type="term" value="F:4 iron, 4 sulfur cluster binding"/>
    <property type="evidence" value="ECO:0007669"/>
    <property type="project" value="UniProtKB-KW"/>
</dbReference>
<keyword evidence="8" id="KW-0479">Metal-binding</keyword>
<evidence type="ECO:0000256" key="7">
    <source>
        <dbReference type="ARBA" id="ARBA00022485"/>
    </source>
</evidence>
<dbReference type="GO" id="GO:0006298">
    <property type="term" value="P:mismatch repair"/>
    <property type="evidence" value="ECO:0007669"/>
    <property type="project" value="TreeGrafter"/>
</dbReference>
<dbReference type="SMART" id="SM00478">
    <property type="entry name" value="ENDO3c"/>
    <property type="match status" value="1"/>
</dbReference>
<dbReference type="PANTHER" id="PTHR42944:SF1">
    <property type="entry name" value="ADENINE DNA GLYCOSYLASE"/>
    <property type="match status" value="1"/>
</dbReference>
<dbReference type="GO" id="GO:0034039">
    <property type="term" value="F:8-oxo-7,8-dihydroguanine DNA N-glycosylase activity"/>
    <property type="evidence" value="ECO:0007669"/>
    <property type="project" value="TreeGrafter"/>
</dbReference>
<dbReference type="AlphaFoldDB" id="A0A841RCI4"/>
<dbReference type="Pfam" id="PF14815">
    <property type="entry name" value="NUDIX_4"/>
    <property type="match status" value="1"/>
</dbReference>
<organism evidence="16 17">
    <name type="scientific">Spirochaeta isovalerica</name>
    <dbReference type="NCBI Taxonomy" id="150"/>
    <lineage>
        <taxon>Bacteria</taxon>
        <taxon>Pseudomonadati</taxon>
        <taxon>Spirochaetota</taxon>
        <taxon>Spirochaetia</taxon>
        <taxon>Spirochaetales</taxon>
        <taxon>Spirochaetaceae</taxon>
        <taxon>Spirochaeta</taxon>
    </lineage>
</organism>
<comment type="cofactor">
    <cofactor evidence="2">
        <name>[4Fe-4S] cluster</name>
        <dbReference type="ChEBI" id="CHEBI:49883"/>
    </cofactor>
</comment>
<comment type="similarity">
    <text evidence="4">Belongs to the Nth/MutY family.</text>
</comment>
<dbReference type="EMBL" id="JACHGJ010000004">
    <property type="protein sequence ID" value="MBB6480700.1"/>
    <property type="molecule type" value="Genomic_DNA"/>
</dbReference>
<dbReference type="SUPFAM" id="SSF48150">
    <property type="entry name" value="DNA-glycosylase"/>
    <property type="match status" value="1"/>
</dbReference>
<evidence type="ECO:0000256" key="8">
    <source>
        <dbReference type="ARBA" id="ARBA00022723"/>
    </source>
</evidence>
<evidence type="ECO:0000256" key="11">
    <source>
        <dbReference type="ARBA" id="ARBA00023004"/>
    </source>
</evidence>
<dbReference type="InterPro" id="IPR044298">
    <property type="entry name" value="MIG/MutY"/>
</dbReference>
<dbReference type="Proteomes" id="UP000587760">
    <property type="component" value="Unassembled WGS sequence"/>
</dbReference>
<evidence type="ECO:0000256" key="14">
    <source>
        <dbReference type="ARBA" id="ARBA00023295"/>
    </source>
</evidence>
<keyword evidence="11" id="KW-0408">Iron</keyword>
<protein>
    <recommendedName>
        <fullName evidence="6">Adenine DNA glycosylase</fullName>
        <ecNumber evidence="5">3.2.2.31</ecNumber>
    </recommendedName>
</protein>
<dbReference type="InterPro" id="IPR011257">
    <property type="entry name" value="DNA_glycosylase"/>
</dbReference>
<dbReference type="GO" id="GO:0032357">
    <property type="term" value="F:oxidized purine DNA binding"/>
    <property type="evidence" value="ECO:0007669"/>
    <property type="project" value="TreeGrafter"/>
</dbReference>
<keyword evidence="9" id="KW-0227">DNA damage</keyword>
<dbReference type="Pfam" id="PF00730">
    <property type="entry name" value="HhH-GPD"/>
    <property type="match status" value="1"/>
</dbReference>
<dbReference type="Gene3D" id="1.10.340.30">
    <property type="entry name" value="Hypothetical protein, domain 2"/>
    <property type="match status" value="1"/>
</dbReference>
<dbReference type="GO" id="GO:0046872">
    <property type="term" value="F:metal ion binding"/>
    <property type="evidence" value="ECO:0007669"/>
    <property type="project" value="UniProtKB-KW"/>
</dbReference>
<dbReference type="RefSeq" id="WP_184746967.1">
    <property type="nucleotide sequence ID" value="NZ_JACHGJ010000004.1"/>
</dbReference>
<name>A0A841RCI4_9SPIO</name>
<keyword evidence="13" id="KW-0234">DNA repair</keyword>
<evidence type="ECO:0000256" key="4">
    <source>
        <dbReference type="ARBA" id="ARBA00008343"/>
    </source>
</evidence>
<dbReference type="GO" id="GO:0035485">
    <property type="term" value="F:adenine/guanine mispair binding"/>
    <property type="evidence" value="ECO:0007669"/>
    <property type="project" value="TreeGrafter"/>
</dbReference>